<keyword evidence="1" id="KW-1133">Transmembrane helix</keyword>
<accession>A0A8T8DY94</accession>
<name>A0A8T8DY94_9EURY</name>
<reference evidence="2 3" key="1">
    <citation type="submission" date="2021-01" db="EMBL/GenBank/DDBJ databases">
        <title>Genome Sequence and Methylation Pattern of Haloterrigena salifodinae BOL5-1, An Extremely Halophilic Archaeon from a Bolivian Salt Mine.</title>
        <authorList>
            <person name="DasSarma P."/>
            <person name="Anton B.P."/>
            <person name="DasSarma S.L."/>
            <person name="von Ehrenheim H.A.L."/>
            <person name="Martinez F.L."/>
            <person name="Guzman D."/>
            <person name="Roberts R.J."/>
            <person name="DasSarma S."/>
        </authorList>
    </citation>
    <scope>NUCLEOTIDE SEQUENCE [LARGE SCALE GENOMIC DNA]</scope>
    <source>
        <strain evidence="2 3">BOL5-1</strain>
    </source>
</reference>
<protein>
    <submittedName>
        <fullName evidence="2">Uncharacterized protein</fullName>
    </submittedName>
</protein>
<feature type="transmembrane region" description="Helical" evidence="1">
    <location>
        <begin position="40"/>
        <end position="58"/>
    </location>
</feature>
<organism evidence="2 3">
    <name type="scientific">Haloterrigena salifodinae</name>
    <dbReference type="NCBI Taxonomy" id="2675099"/>
    <lineage>
        <taxon>Archaea</taxon>
        <taxon>Methanobacteriati</taxon>
        <taxon>Methanobacteriota</taxon>
        <taxon>Stenosarchaea group</taxon>
        <taxon>Halobacteria</taxon>
        <taxon>Halobacteriales</taxon>
        <taxon>Natrialbaceae</taxon>
        <taxon>Haloterrigena</taxon>
    </lineage>
</organism>
<keyword evidence="3" id="KW-1185">Reference proteome</keyword>
<dbReference type="KEGG" id="hsal:JMJ58_14805"/>
<dbReference type="AlphaFoldDB" id="A0A8T8DY94"/>
<dbReference type="GeneID" id="62876419"/>
<dbReference type="RefSeq" id="WP_126665252.1">
    <property type="nucleotide sequence ID" value="NZ_CP069188.1"/>
</dbReference>
<evidence type="ECO:0000313" key="3">
    <source>
        <dbReference type="Proteomes" id="UP000637819"/>
    </source>
</evidence>
<evidence type="ECO:0000256" key="1">
    <source>
        <dbReference type="SAM" id="Phobius"/>
    </source>
</evidence>
<keyword evidence="1" id="KW-0472">Membrane</keyword>
<gene>
    <name evidence="2" type="ORF">JMJ58_14805</name>
</gene>
<evidence type="ECO:0000313" key="2">
    <source>
        <dbReference type="EMBL" id="QRV14203.1"/>
    </source>
</evidence>
<dbReference type="OrthoDB" id="199693at2157"/>
<keyword evidence="1" id="KW-0812">Transmembrane</keyword>
<sequence>MPQDETETVPKVVALILVVLWSVISLSLTFEGVAAVAPPYYGLFTALVFLLVGRLWNLEAERLLPTDK</sequence>
<proteinExistence type="predicted"/>
<dbReference type="EMBL" id="CP069188">
    <property type="protein sequence ID" value="QRV14203.1"/>
    <property type="molecule type" value="Genomic_DNA"/>
</dbReference>
<feature type="transmembrane region" description="Helical" evidence="1">
    <location>
        <begin position="12"/>
        <end position="34"/>
    </location>
</feature>
<dbReference type="Proteomes" id="UP000637819">
    <property type="component" value="Chromosome"/>
</dbReference>